<dbReference type="PROSITE" id="PS00498">
    <property type="entry name" value="TYROSINASE_2"/>
    <property type="match status" value="1"/>
</dbReference>
<feature type="domain" description="Tyrosinase copper-binding" evidence="5">
    <location>
        <begin position="294"/>
        <end position="305"/>
    </location>
</feature>
<gene>
    <name evidence="6" type="ORF">CORC01_02611</name>
</gene>
<dbReference type="GeneID" id="34555771"/>
<dbReference type="InterPro" id="IPR008922">
    <property type="entry name" value="Di-copper_centre_dom_sf"/>
</dbReference>
<keyword evidence="1" id="KW-0479">Metal-binding</keyword>
<name>A0A1G4BKS1_9PEZI</name>
<feature type="transmembrane region" description="Helical" evidence="3">
    <location>
        <begin position="43"/>
        <end position="64"/>
    </location>
</feature>
<dbReference type="PRINTS" id="PR00092">
    <property type="entry name" value="TYROSINASE"/>
</dbReference>
<evidence type="ECO:0000313" key="7">
    <source>
        <dbReference type="Proteomes" id="UP000176998"/>
    </source>
</evidence>
<dbReference type="RefSeq" id="XP_022479174.1">
    <property type="nucleotide sequence ID" value="XM_022614261.1"/>
</dbReference>
<reference evidence="6 7" key="1">
    <citation type="submission" date="2016-09" db="EMBL/GenBank/DDBJ databases">
        <authorList>
            <person name="Capua I."/>
            <person name="De Benedictis P."/>
            <person name="Joannis T."/>
            <person name="Lombin L.H."/>
            <person name="Cattoli G."/>
        </authorList>
    </citation>
    <scope>NUCLEOTIDE SEQUENCE [LARGE SCALE GENOMIC DNA]</scope>
    <source>
        <strain evidence="6 7">IMI 309357</strain>
    </source>
</reference>
<dbReference type="InterPro" id="IPR002227">
    <property type="entry name" value="Tyrosinase_Cu-bd"/>
</dbReference>
<keyword evidence="3" id="KW-1133">Transmembrane helix</keyword>
<accession>A0A1G4BKS1</accession>
<dbReference type="STRING" id="1209926.A0A1G4BKS1"/>
<feature type="domain" description="Tyrosinase copper-binding" evidence="4">
    <location>
        <begin position="137"/>
        <end position="154"/>
    </location>
</feature>
<keyword evidence="7" id="KW-1185">Reference proteome</keyword>
<proteinExistence type="predicted"/>
<organism evidence="6 7">
    <name type="scientific">Colletotrichum orchidophilum</name>
    <dbReference type="NCBI Taxonomy" id="1209926"/>
    <lineage>
        <taxon>Eukaryota</taxon>
        <taxon>Fungi</taxon>
        <taxon>Dikarya</taxon>
        <taxon>Ascomycota</taxon>
        <taxon>Pezizomycotina</taxon>
        <taxon>Sordariomycetes</taxon>
        <taxon>Hypocreomycetidae</taxon>
        <taxon>Glomerellales</taxon>
        <taxon>Glomerellaceae</taxon>
        <taxon>Colletotrichum</taxon>
    </lineage>
</organism>
<dbReference type="GO" id="GO:0046872">
    <property type="term" value="F:metal ion binding"/>
    <property type="evidence" value="ECO:0007669"/>
    <property type="project" value="UniProtKB-KW"/>
</dbReference>
<keyword evidence="3" id="KW-0812">Transmembrane</keyword>
<dbReference type="Pfam" id="PF00264">
    <property type="entry name" value="Tyrosinase"/>
    <property type="match status" value="1"/>
</dbReference>
<evidence type="ECO:0000256" key="1">
    <source>
        <dbReference type="ARBA" id="ARBA00022723"/>
    </source>
</evidence>
<protein>
    <recommendedName>
        <fullName evidence="4 5">Tyrosinase copper-binding domain-containing protein</fullName>
    </recommendedName>
</protein>
<dbReference type="PANTHER" id="PTHR11474:SF126">
    <property type="entry name" value="TYROSINASE-LIKE PROTEIN TYR-1-RELATED"/>
    <property type="match status" value="1"/>
</dbReference>
<evidence type="ECO:0000259" key="5">
    <source>
        <dbReference type="PROSITE" id="PS00498"/>
    </source>
</evidence>
<dbReference type="InterPro" id="IPR050316">
    <property type="entry name" value="Tyrosinase/Hemocyanin"/>
</dbReference>
<keyword evidence="2" id="KW-0186">Copper</keyword>
<comment type="caution">
    <text evidence="6">The sequence shown here is derived from an EMBL/GenBank/DDBJ whole genome shotgun (WGS) entry which is preliminary data.</text>
</comment>
<dbReference type="PROSITE" id="PS00497">
    <property type="entry name" value="TYROSINASE_1"/>
    <property type="match status" value="1"/>
</dbReference>
<dbReference type="GO" id="GO:0016491">
    <property type="term" value="F:oxidoreductase activity"/>
    <property type="evidence" value="ECO:0007669"/>
    <property type="project" value="InterPro"/>
</dbReference>
<evidence type="ECO:0000313" key="6">
    <source>
        <dbReference type="EMBL" id="OHF02032.1"/>
    </source>
</evidence>
<dbReference type="SUPFAM" id="SSF48056">
    <property type="entry name" value="Di-copper centre-containing domain"/>
    <property type="match status" value="1"/>
</dbReference>
<evidence type="ECO:0000256" key="2">
    <source>
        <dbReference type="ARBA" id="ARBA00023008"/>
    </source>
</evidence>
<evidence type="ECO:0000256" key="3">
    <source>
        <dbReference type="SAM" id="Phobius"/>
    </source>
</evidence>
<dbReference type="OrthoDB" id="6132182at2759"/>
<evidence type="ECO:0000259" key="4">
    <source>
        <dbReference type="PROSITE" id="PS00497"/>
    </source>
</evidence>
<dbReference type="AlphaFoldDB" id="A0A1G4BKS1"/>
<sequence length="368" mass="41293">MFLLSYNQARYVSLRPPHGPDSDIDDPESTAEKRTNITKRPSLFVIIIFGIFLFAIGFLSGEFIQDRGLIAKLNQPQNSRCQAPSIRREWRSLGSDEKADYISAVRCLLSRPSKVTAGSSLYHDFPLLHSVVGGVSHNTALFLPWHRYLLHVYETELRSTCSYNGSLTYWDWSLDWESLADSPVFSNTTGFGGNGDSSAPESVGGGHCVTDGPFYDLKLAIFGLEEDRHCLSRGFADGNVMGRLNGDKVKPAVIEEILRQPDYASFFGKLEDGPHNQIPNGIQGDFIKFTAPNDPLFFLHHSQLDRLWWMWQQRNLRARLSDYGETKKDKVVTQASLSDAISIGGIMAPDIHVSDVMSTESDLLCYRY</sequence>
<dbReference type="Gene3D" id="1.10.1280.10">
    <property type="entry name" value="Di-copper center containing domain from catechol oxidase"/>
    <property type="match status" value="1"/>
</dbReference>
<dbReference type="PANTHER" id="PTHR11474">
    <property type="entry name" value="TYROSINASE FAMILY MEMBER"/>
    <property type="match status" value="1"/>
</dbReference>
<keyword evidence="3" id="KW-0472">Membrane</keyword>
<dbReference type="EMBL" id="MJBS01000015">
    <property type="protein sequence ID" value="OHF02032.1"/>
    <property type="molecule type" value="Genomic_DNA"/>
</dbReference>
<dbReference type="Proteomes" id="UP000176998">
    <property type="component" value="Unassembled WGS sequence"/>
</dbReference>